<protein>
    <submittedName>
        <fullName evidence="4">RND transporter</fullName>
    </submittedName>
</protein>
<evidence type="ECO:0000256" key="3">
    <source>
        <dbReference type="SAM" id="SignalP"/>
    </source>
</evidence>
<dbReference type="PATRIC" id="fig|43658.5.peg.3094"/>
<dbReference type="GO" id="GO:1990281">
    <property type="term" value="C:efflux pump complex"/>
    <property type="evidence" value="ECO:0007669"/>
    <property type="project" value="TreeGrafter"/>
</dbReference>
<proteinExistence type="inferred from homology"/>
<evidence type="ECO:0000313" key="5">
    <source>
        <dbReference type="Proteomes" id="UP000033452"/>
    </source>
</evidence>
<dbReference type="AlphaFoldDB" id="A0A0F4QM58"/>
<dbReference type="PANTHER" id="PTHR30469">
    <property type="entry name" value="MULTIDRUG RESISTANCE PROTEIN MDTA"/>
    <property type="match status" value="1"/>
</dbReference>
<organism evidence="4 5">
    <name type="scientific">Pseudoalteromonas rubra</name>
    <dbReference type="NCBI Taxonomy" id="43658"/>
    <lineage>
        <taxon>Bacteria</taxon>
        <taxon>Pseudomonadati</taxon>
        <taxon>Pseudomonadota</taxon>
        <taxon>Gammaproteobacteria</taxon>
        <taxon>Alteromonadales</taxon>
        <taxon>Pseudoalteromonadaceae</taxon>
        <taxon>Pseudoalteromonas</taxon>
    </lineage>
</organism>
<dbReference type="InterPro" id="IPR006143">
    <property type="entry name" value="RND_pump_MFP"/>
</dbReference>
<dbReference type="Gene3D" id="2.40.50.100">
    <property type="match status" value="1"/>
</dbReference>
<dbReference type="Gene3D" id="2.40.30.170">
    <property type="match status" value="1"/>
</dbReference>
<gene>
    <name evidence="4" type="ORF">TW77_14625</name>
</gene>
<sequence>MLVSQYKRALVTVLVTCAVTLSQQVYAAQPVAVEPVSQGQLTSQLAVNGTLHGKRDMVITAGVSGRLHYVAEPGLEVTKGDVLVRMDTLPLELEKARQQEMLKRARVNLRFQKQELTRLMALAKTSSAAASQVDKVQNAHDLVLSDIALAEVELRVIEDKLDRATVTAPFSGIVSKRYHRAGRDVSRADELLNLVDIHQLEARLYVPVKYLSYVRSGQQLPISAGNLDAPQTTIARVSAVIPATDPRSQTFEVRAMLEQADDPAHKQHWAVGQLVDVSVPLAASEQALLVNRDALILRKQGIHVVKIDASNTATQIPVTVGKGQGQLVAITPKPSHQLIAGDRVAVRGAERLTDGQEVEVQN</sequence>
<dbReference type="RefSeq" id="WP_046005726.1">
    <property type="nucleotide sequence ID" value="NZ_JXYA01000032.1"/>
</dbReference>
<dbReference type="OrthoDB" id="9806939at2"/>
<evidence type="ECO:0000256" key="1">
    <source>
        <dbReference type="ARBA" id="ARBA00009477"/>
    </source>
</evidence>
<evidence type="ECO:0000313" key="4">
    <source>
        <dbReference type="EMBL" id="KJZ07732.1"/>
    </source>
</evidence>
<keyword evidence="3" id="KW-0732">Signal</keyword>
<dbReference type="GO" id="GO:0015562">
    <property type="term" value="F:efflux transmembrane transporter activity"/>
    <property type="evidence" value="ECO:0007669"/>
    <property type="project" value="TreeGrafter"/>
</dbReference>
<comment type="similarity">
    <text evidence="1">Belongs to the membrane fusion protein (MFP) (TC 8.A.1) family.</text>
</comment>
<dbReference type="EMBL" id="JXYA01000032">
    <property type="protein sequence ID" value="KJZ07732.1"/>
    <property type="molecule type" value="Genomic_DNA"/>
</dbReference>
<reference evidence="4 5" key="1">
    <citation type="journal article" date="2015" name="BMC Genomics">
        <title>Genome mining reveals unlocked bioactive potential of marine Gram-negative bacteria.</title>
        <authorList>
            <person name="Machado H."/>
            <person name="Sonnenschein E.C."/>
            <person name="Melchiorsen J."/>
            <person name="Gram L."/>
        </authorList>
    </citation>
    <scope>NUCLEOTIDE SEQUENCE [LARGE SCALE GENOMIC DNA]</scope>
    <source>
        <strain evidence="4 5">S2471</strain>
    </source>
</reference>
<dbReference type="NCBIfam" id="TIGR01730">
    <property type="entry name" value="RND_mfp"/>
    <property type="match status" value="1"/>
</dbReference>
<feature type="chain" id="PRO_5002475917" evidence="3">
    <location>
        <begin position="28"/>
        <end position="362"/>
    </location>
</feature>
<dbReference type="Gene3D" id="2.40.420.20">
    <property type="match status" value="1"/>
</dbReference>
<dbReference type="Proteomes" id="UP000033452">
    <property type="component" value="Unassembled WGS sequence"/>
</dbReference>
<dbReference type="SUPFAM" id="SSF111369">
    <property type="entry name" value="HlyD-like secretion proteins"/>
    <property type="match status" value="1"/>
</dbReference>
<keyword evidence="2" id="KW-0175">Coiled coil</keyword>
<accession>A0A0F4QM58</accession>
<keyword evidence="5" id="KW-1185">Reference proteome</keyword>
<feature type="signal peptide" evidence="3">
    <location>
        <begin position="1"/>
        <end position="27"/>
    </location>
</feature>
<feature type="coiled-coil region" evidence="2">
    <location>
        <begin position="95"/>
        <end position="122"/>
    </location>
</feature>
<comment type="caution">
    <text evidence="4">The sequence shown here is derived from an EMBL/GenBank/DDBJ whole genome shotgun (WGS) entry which is preliminary data.</text>
</comment>
<evidence type="ECO:0000256" key="2">
    <source>
        <dbReference type="SAM" id="Coils"/>
    </source>
</evidence>
<dbReference type="PANTHER" id="PTHR30469:SF15">
    <property type="entry name" value="HLYD FAMILY OF SECRETION PROTEINS"/>
    <property type="match status" value="1"/>
</dbReference>
<name>A0A0F4QM58_9GAMM</name>
<dbReference type="Gene3D" id="1.10.287.470">
    <property type="entry name" value="Helix hairpin bin"/>
    <property type="match status" value="1"/>
</dbReference>